<evidence type="ECO:0000313" key="3">
    <source>
        <dbReference type="WBParaSite" id="TMUE_3000014650.1"/>
    </source>
</evidence>
<dbReference type="InterPro" id="IPR036645">
    <property type="entry name" value="Elafin-like_sf"/>
</dbReference>
<accession>A0A5S6R558</accession>
<keyword evidence="2" id="KW-1185">Reference proteome</keyword>
<dbReference type="STRING" id="70415.A0A5S6R558"/>
<dbReference type="InterPro" id="IPR008197">
    <property type="entry name" value="WAP_dom"/>
</dbReference>
<dbReference type="WBParaSite" id="TMUE_3000014650.1">
    <property type="protein sequence ID" value="TMUE_3000014650.1"/>
    <property type="gene ID" value="WBGene00289422"/>
</dbReference>
<dbReference type="Pfam" id="PF00095">
    <property type="entry name" value="WAP"/>
    <property type="match status" value="1"/>
</dbReference>
<sequence>MDAQKRPGSSSDTQSPQVDFDSSMTLCPDGSRFLKYCYMKTCPHGYYCYFGICCRHTKRGLCPLRFGGGRPHGPQCDNDVECPTIMKCCSIADGWFCVYPRDYTAGTVNAEKDFPLVKGAPLTPHQKVIPPAAPNEVPFSEFPHELPNSIPTDQFVIRKPTPLIGGAGGGPPRFPNNMLPQGGDMQGGTFPHSRCSSMGCAPYPSPTSSRLISDYGYGNIVPPPRPFSFGQPIPYGGYPQFVRPVAPPVGPTPIGPLSLPMPVAPFVDYDVPGEPPIGPLSLPIPMAPFVDYDVPGELAPIGFEQTGVYMLDEG</sequence>
<dbReference type="GO" id="GO:0005576">
    <property type="term" value="C:extracellular region"/>
    <property type="evidence" value="ECO:0007669"/>
    <property type="project" value="InterPro"/>
</dbReference>
<dbReference type="Gene3D" id="4.10.75.10">
    <property type="entry name" value="Elafin-like"/>
    <property type="match status" value="1"/>
</dbReference>
<dbReference type="SUPFAM" id="SSF57256">
    <property type="entry name" value="Elafin-like"/>
    <property type="match status" value="1"/>
</dbReference>
<organism evidence="2 3">
    <name type="scientific">Trichuris muris</name>
    <name type="common">Mouse whipworm</name>
    <dbReference type="NCBI Taxonomy" id="70415"/>
    <lineage>
        <taxon>Eukaryota</taxon>
        <taxon>Metazoa</taxon>
        <taxon>Ecdysozoa</taxon>
        <taxon>Nematoda</taxon>
        <taxon>Enoplea</taxon>
        <taxon>Dorylaimia</taxon>
        <taxon>Trichinellida</taxon>
        <taxon>Trichuridae</taxon>
        <taxon>Trichuris</taxon>
    </lineage>
</organism>
<dbReference type="Proteomes" id="UP000046395">
    <property type="component" value="Unassembled WGS sequence"/>
</dbReference>
<evidence type="ECO:0000313" key="2">
    <source>
        <dbReference type="Proteomes" id="UP000046395"/>
    </source>
</evidence>
<name>A0A5S6R558_TRIMR</name>
<evidence type="ECO:0000259" key="1">
    <source>
        <dbReference type="SMART" id="SM00217"/>
    </source>
</evidence>
<dbReference type="SMART" id="SM00217">
    <property type="entry name" value="WAP"/>
    <property type="match status" value="1"/>
</dbReference>
<dbReference type="GO" id="GO:0030414">
    <property type="term" value="F:peptidase inhibitor activity"/>
    <property type="evidence" value="ECO:0007669"/>
    <property type="project" value="InterPro"/>
</dbReference>
<reference evidence="3" key="1">
    <citation type="submission" date="2019-12" db="UniProtKB">
        <authorList>
            <consortium name="WormBaseParasite"/>
        </authorList>
    </citation>
    <scope>IDENTIFICATION</scope>
</reference>
<feature type="domain" description="WAP" evidence="1">
    <location>
        <begin position="58"/>
        <end position="101"/>
    </location>
</feature>
<proteinExistence type="predicted"/>
<dbReference type="AlphaFoldDB" id="A0A5S6R558"/>
<protein>
    <submittedName>
        <fullName evidence="3">WAP domain-containing protein</fullName>
    </submittedName>
</protein>